<organism evidence="3 4">
    <name type="scientific">Phragmitibacter flavus</name>
    <dbReference type="NCBI Taxonomy" id="2576071"/>
    <lineage>
        <taxon>Bacteria</taxon>
        <taxon>Pseudomonadati</taxon>
        <taxon>Verrucomicrobiota</taxon>
        <taxon>Verrucomicrobiia</taxon>
        <taxon>Verrucomicrobiales</taxon>
        <taxon>Verrucomicrobiaceae</taxon>
        <taxon>Phragmitibacter</taxon>
    </lineage>
</organism>
<evidence type="ECO:0000313" key="4">
    <source>
        <dbReference type="Proteomes" id="UP000306196"/>
    </source>
</evidence>
<feature type="domain" description="DUF7800" evidence="2">
    <location>
        <begin position="58"/>
        <end position="145"/>
    </location>
</feature>
<evidence type="ECO:0000259" key="1">
    <source>
        <dbReference type="Pfam" id="PF09423"/>
    </source>
</evidence>
<dbReference type="InterPro" id="IPR056702">
    <property type="entry name" value="DUF7800"/>
</dbReference>
<dbReference type="InterPro" id="IPR038607">
    <property type="entry name" value="PhoD-like_sf"/>
</dbReference>
<dbReference type="PANTHER" id="PTHR33987">
    <property type="entry name" value="CALCINEURIN-LIKE METALLO-PHOSPHOESTERASE SUPERFAMILY PROTEIN"/>
    <property type="match status" value="1"/>
</dbReference>
<comment type="caution">
    <text evidence="3">The sequence shown here is derived from an EMBL/GenBank/DDBJ whole genome shotgun (WGS) entry which is preliminary data.</text>
</comment>
<dbReference type="SUPFAM" id="SSF56300">
    <property type="entry name" value="Metallo-dependent phosphatases"/>
    <property type="match status" value="1"/>
</dbReference>
<keyword evidence="4" id="KW-1185">Reference proteome</keyword>
<dbReference type="EMBL" id="VAUV01000017">
    <property type="protein sequence ID" value="TLD68900.1"/>
    <property type="molecule type" value="Genomic_DNA"/>
</dbReference>
<accession>A0A5R8K9D0</accession>
<dbReference type="Gene3D" id="3.60.21.70">
    <property type="entry name" value="PhoD-like phosphatase"/>
    <property type="match status" value="1"/>
</dbReference>
<dbReference type="PANTHER" id="PTHR33987:SF1">
    <property type="entry name" value="CALCINEURIN-LIKE METALLO-PHOSPHOESTERASE SUPERFAMILY PROTEIN"/>
    <property type="match status" value="1"/>
</dbReference>
<reference evidence="3 4" key="1">
    <citation type="submission" date="2019-05" db="EMBL/GenBank/DDBJ databases">
        <title>Verrucobacter flavum gen. nov., sp. nov. a new member of the family Verrucomicrobiaceae.</title>
        <authorList>
            <person name="Szuroczki S."/>
            <person name="Abbaszade G."/>
            <person name="Szabo A."/>
            <person name="Felfoldi T."/>
            <person name="Schumann P."/>
            <person name="Boka K."/>
            <person name="Keki Z."/>
            <person name="Toumi M."/>
            <person name="Toth E."/>
        </authorList>
    </citation>
    <scope>NUCLEOTIDE SEQUENCE [LARGE SCALE GENOMIC DNA]</scope>
    <source>
        <strain evidence="3 4">MG-N-17</strain>
    </source>
</reference>
<dbReference type="InterPro" id="IPR018946">
    <property type="entry name" value="PhoD-like_MPP"/>
</dbReference>
<evidence type="ECO:0000259" key="2">
    <source>
        <dbReference type="Pfam" id="PF25077"/>
    </source>
</evidence>
<feature type="domain" description="PhoD-like phosphatase metallophosphatase" evidence="1">
    <location>
        <begin position="160"/>
        <end position="404"/>
    </location>
</feature>
<gene>
    <name evidence="3" type="ORF">FEM03_19755</name>
</gene>
<name>A0A5R8K9D0_9BACT</name>
<dbReference type="Pfam" id="PF09423">
    <property type="entry name" value="PhoD"/>
    <property type="match status" value="1"/>
</dbReference>
<sequence>MSMTRRGFLVAGSALPMAVGSAQGKEPKKEKVNPIAVAAKKPKPEIPPLVKIEGPPCLVAGPMLGHLGASEAWIWVRASKGASWKVLVSENADFVGAIEVEGGLIDESTAFTSGVCVKGLKASTRYFYRVLFDGREVSALPAASFVTALPEGERGKLRIAFSSCAGRMPVDSAATFGEMSARADFDLLLMLGDNHYADSTDLERLRLYYTAHRQLAGFRELTARCPIYAIWDDHDYGPNDSDSTAEGKEQSLQAFREYWRNPVRVEEAEDPAIYYAFERSGVEFFMLDVRWHRSPNRMEDGPDKTMLGATQLAWLKTRLKASKAAVKVLASGSEWQSNGHKDSWTSFKHEREPFFDWLEAEKIEGVVFVSGDRHFSGGYHIRNRWPEFTAGPLGSPNERNGKAVVNAETFTVRYDGKMWMVLDVDASMQPAKVSYEIWEASEGLIESRELPPEVVRGEKTVMERSPFVREILAARGEG</sequence>
<dbReference type="InterPro" id="IPR006311">
    <property type="entry name" value="TAT_signal"/>
</dbReference>
<dbReference type="AlphaFoldDB" id="A0A5R8K9D0"/>
<dbReference type="InterPro" id="IPR029052">
    <property type="entry name" value="Metallo-depent_PP-like"/>
</dbReference>
<dbReference type="RefSeq" id="WP_138088031.1">
    <property type="nucleotide sequence ID" value="NZ_VAUV01000017.1"/>
</dbReference>
<dbReference type="Proteomes" id="UP000306196">
    <property type="component" value="Unassembled WGS sequence"/>
</dbReference>
<dbReference type="PROSITE" id="PS51318">
    <property type="entry name" value="TAT"/>
    <property type="match status" value="1"/>
</dbReference>
<protein>
    <submittedName>
        <fullName evidence="3">Alkaline phosphatase family protein</fullName>
    </submittedName>
</protein>
<dbReference type="OrthoDB" id="9810511at2"/>
<dbReference type="CDD" id="cd07389">
    <property type="entry name" value="MPP_PhoD"/>
    <property type="match status" value="1"/>
</dbReference>
<evidence type="ECO:0000313" key="3">
    <source>
        <dbReference type="EMBL" id="TLD68900.1"/>
    </source>
</evidence>
<dbReference type="Pfam" id="PF25077">
    <property type="entry name" value="DUF7800"/>
    <property type="match status" value="1"/>
</dbReference>
<proteinExistence type="predicted"/>